<proteinExistence type="predicted"/>
<comment type="caution">
    <text evidence="2">The sequence shown here is derived from an EMBL/GenBank/DDBJ whole genome shotgun (WGS) entry which is preliminary data.</text>
</comment>
<dbReference type="Proteomes" id="UP001187415">
    <property type="component" value="Unassembled WGS sequence"/>
</dbReference>
<evidence type="ECO:0008006" key="4">
    <source>
        <dbReference type="Google" id="ProtNLM"/>
    </source>
</evidence>
<protein>
    <recommendedName>
        <fullName evidence="4">MARVEL domain-containing protein</fullName>
    </recommendedName>
</protein>
<gene>
    <name evidence="2" type="ORF">Q5P01_011851</name>
</gene>
<reference evidence="2" key="1">
    <citation type="submission" date="2023-07" db="EMBL/GenBank/DDBJ databases">
        <title>Chromosome-level Genome Assembly of Striped Snakehead (Channa striata).</title>
        <authorList>
            <person name="Liu H."/>
        </authorList>
    </citation>
    <scope>NUCLEOTIDE SEQUENCE</scope>
    <source>
        <strain evidence="2">Gz</strain>
        <tissue evidence="2">Muscle</tissue>
    </source>
</reference>
<accession>A0AA88N095</accession>
<sequence>MQTVCHTWKKRAGSIMATTDVYSPTTAPNPKTSWCLVPSKHLDKIRFLVKTGAVLLSFVAFILEEVVSSCISCSALYFFEFVSCTAFLFTLLLLVLLSTTLHTKVGIDCWPKLDITLHCGHRCLVCRVLHCFLCRQQWDGGGESRGGIWLPGNSIVPH</sequence>
<dbReference type="EMBL" id="JAUPFM010000008">
    <property type="protein sequence ID" value="KAK2845192.1"/>
    <property type="molecule type" value="Genomic_DNA"/>
</dbReference>
<keyword evidence="1" id="KW-0472">Membrane</keyword>
<keyword evidence="3" id="KW-1185">Reference proteome</keyword>
<name>A0AA88N095_CHASR</name>
<organism evidence="2 3">
    <name type="scientific">Channa striata</name>
    <name type="common">Snakehead murrel</name>
    <name type="synonym">Ophicephalus striatus</name>
    <dbReference type="NCBI Taxonomy" id="64152"/>
    <lineage>
        <taxon>Eukaryota</taxon>
        <taxon>Metazoa</taxon>
        <taxon>Chordata</taxon>
        <taxon>Craniata</taxon>
        <taxon>Vertebrata</taxon>
        <taxon>Euteleostomi</taxon>
        <taxon>Actinopterygii</taxon>
        <taxon>Neopterygii</taxon>
        <taxon>Teleostei</taxon>
        <taxon>Neoteleostei</taxon>
        <taxon>Acanthomorphata</taxon>
        <taxon>Anabantaria</taxon>
        <taxon>Anabantiformes</taxon>
        <taxon>Channoidei</taxon>
        <taxon>Channidae</taxon>
        <taxon>Channa</taxon>
    </lineage>
</organism>
<keyword evidence="1" id="KW-1133">Transmembrane helix</keyword>
<evidence type="ECO:0000256" key="1">
    <source>
        <dbReference type="SAM" id="Phobius"/>
    </source>
</evidence>
<dbReference type="AlphaFoldDB" id="A0AA88N095"/>
<evidence type="ECO:0000313" key="2">
    <source>
        <dbReference type="EMBL" id="KAK2845192.1"/>
    </source>
</evidence>
<evidence type="ECO:0000313" key="3">
    <source>
        <dbReference type="Proteomes" id="UP001187415"/>
    </source>
</evidence>
<feature type="transmembrane region" description="Helical" evidence="1">
    <location>
        <begin position="47"/>
        <end position="63"/>
    </location>
</feature>
<feature type="transmembrane region" description="Helical" evidence="1">
    <location>
        <begin position="75"/>
        <end position="97"/>
    </location>
</feature>
<keyword evidence="1" id="KW-0812">Transmembrane</keyword>